<reference evidence="11" key="1">
    <citation type="submission" date="2023-03" db="UniProtKB">
        <authorList>
            <consortium name="WormBaseParasite"/>
        </authorList>
    </citation>
    <scope>IDENTIFICATION</scope>
</reference>
<evidence type="ECO:0000256" key="5">
    <source>
        <dbReference type="ARBA" id="ARBA00022723"/>
    </source>
</evidence>
<dbReference type="PROSITE" id="PS51332">
    <property type="entry name" value="B12_BINDING"/>
    <property type="match status" value="1"/>
</dbReference>
<organism evidence="10 11">
    <name type="scientific">Ascaris lumbricoides</name>
    <name type="common">Giant roundworm</name>
    <dbReference type="NCBI Taxonomy" id="6252"/>
    <lineage>
        <taxon>Eukaryota</taxon>
        <taxon>Metazoa</taxon>
        <taxon>Ecdysozoa</taxon>
        <taxon>Nematoda</taxon>
        <taxon>Chromadorea</taxon>
        <taxon>Rhabditida</taxon>
        <taxon>Spirurina</taxon>
        <taxon>Ascaridomorpha</taxon>
        <taxon>Ascaridoidea</taxon>
        <taxon>Ascarididae</taxon>
        <taxon>Ascaris</taxon>
    </lineage>
</organism>
<evidence type="ECO:0000256" key="6">
    <source>
        <dbReference type="ARBA" id="ARBA00023235"/>
    </source>
</evidence>
<dbReference type="SUPFAM" id="SSF52242">
    <property type="entry name" value="Cobalamin (vitamin B12)-binding domain"/>
    <property type="match status" value="1"/>
</dbReference>
<evidence type="ECO:0000256" key="4">
    <source>
        <dbReference type="ARBA" id="ARBA00022628"/>
    </source>
</evidence>
<dbReference type="WBParaSite" id="ALUE_0001063001-mRNA-1">
    <property type="protein sequence ID" value="ALUE_0001063001-mRNA-1"/>
    <property type="gene ID" value="ALUE_0001063001"/>
</dbReference>
<dbReference type="EC" id="5.4.99.2" evidence="3"/>
<keyword evidence="10" id="KW-1185">Reference proteome</keyword>
<name>A0A9J2PKR3_ASCLU</name>
<dbReference type="InterPro" id="IPR036724">
    <property type="entry name" value="Cobalamin-bd_sf"/>
</dbReference>
<evidence type="ECO:0000313" key="10">
    <source>
        <dbReference type="Proteomes" id="UP000036681"/>
    </source>
</evidence>
<evidence type="ECO:0000256" key="1">
    <source>
        <dbReference type="ARBA" id="ARBA00001922"/>
    </source>
</evidence>
<dbReference type="NCBIfam" id="TIGR00640">
    <property type="entry name" value="acid_CoA_mut_C"/>
    <property type="match status" value="1"/>
</dbReference>
<feature type="transmembrane region" description="Helical" evidence="8">
    <location>
        <begin position="28"/>
        <end position="49"/>
    </location>
</feature>
<dbReference type="NCBIfam" id="TIGR00641">
    <property type="entry name" value="acid_CoA_mut_N"/>
    <property type="match status" value="2"/>
</dbReference>
<keyword evidence="8" id="KW-0472">Membrane</keyword>
<dbReference type="GO" id="GO:0005737">
    <property type="term" value="C:cytoplasm"/>
    <property type="evidence" value="ECO:0007669"/>
    <property type="project" value="TreeGrafter"/>
</dbReference>
<dbReference type="CDD" id="cd02071">
    <property type="entry name" value="MM_CoA_mut_B12_BD"/>
    <property type="match status" value="1"/>
</dbReference>
<protein>
    <recommendedName>
        <fullName evidence="3">methylmalonyl-CoA mutase</fullName>
        <ecNumber evidence="3">5.4.99.2</ecNumber>
    </recommendedName>
</protein>
<dbReference type="InterPro" id="IPR006159">
    <property type="entry name" value="Acid_CoA_mut_C"/>
</dbReference>
<dbReference type="PANTHER" id="PTHR48101:SF4">
    <property type="entry name" value="METHYLMALONYL-COA MUTASE, MITOCHONDRIAL"/>
    <property type="match status" value="1"/>
</dbReference>
<dbReference type="GO" id="GO:0004494">
    <property type="term" value="F:methylmalonyl-CoA mutase activity"/>
    <property type="evidence" value="ECO:0007669"/>
    <property type="project" value="UniProtKB-EC"/>
</dbReference>
<dbReference type="InterPro" id="IPR006098">
    <property type="entry name" value="MMCoA_mutase_a_cat"/>
</dbReference>
<evidence type="ECO:0000259" key="9">
    <source>
        <dbReference type="PROSITE" id="PS51332"/>
    </source>
</evidence>
<evidence type="ECO:0000256" key="8">
    <source>
        <dbReference type="SAM" id="Phobius"/>
    </source>
</evidence>
<keyword evidence="7" id="KW-0170">Cobalt</keyword>
<dbReference type="GO" id="GO:0019678">
    <property type="term" value="P:propionate metabolic process, methylmalonyl pathway"/>
    <property type="evidence" value="ECO:0007669"/>
    <property type="project" value="TreeGrafter"/>
</dbReference>
<dbReference type="InterPro" id="IPR016176">
    <property type="entry name" value="Cbl-dep_enz_cat"/>
</dbReference>
<dbReference type="GO" id="GO:0046872">
    <property type="term" value="F:metal ion binding"/>
    <property type="evidence" value="ECO:0007669"/>
    <property type="project" value="UniProtKB-KW"/>
</dbReference>
<dbReference type="InterPro" id="IPR058549">
    <property type="entry name" value="MeMalonylCoA_mutase_a/b_site"/>
</dbReference>
<keyword evidence="4" id="KW-0846">Cobalamin</keyword>
<dbReference type="PANTHER" id="PTHR48101">
    <property type="entry name" value="METHYLMALONYL-COA MUTASE, MITOCHONDRIAL-RELATED"/>
    <property type="match status" value="1"/>
</dbReference>
<comment type="similarity">
    <text evidence="2">Belongs to the methylmalonyl-CoA mutase family.</text>
</comment>
<dbReference type="Proteomes" id="UP000036681">
    <property type="component" value="Unplaced"/>
</dbReference>
<proteinExistence type="inferred from homology"/>
<evidence type="ECO:0000256" key="7">
    <source>
        <dbReference type="ARBA" id="ARBA00023285"/>
    </source>
</evidence>
<dbReference type="GO" id="GO:0031419">
    <property type="term" value="F:cobalamin binding"/>
    <property type="evidence" value="ECO:0007669"/>
    <property type="project" value="UniProtKB-KW"/>
</dbReference>
<dbReference type="Pfam" id="PF01642">
    <property type="entry name" value="MM_CoA_mutase"/>
    <property type="match status" value="2"/>
</dbReference>
<feature type="domain" description="B12-binding" evidence="9">
    <location>
        <begin position="793"/>
        <end position="924"/>
    </location>
</feature>
<dbReference type="Gene3D" id="3.20.20.240">
    <property type="entry name" value="Methylmalonyl-CoA mutase"/>
    <property type="match status" value="1"/>
</dbReference>
<keyword evidence="6" id="KW-0413">Isomerase</keyword>
<evidence type="ECO:0000256" key="2">
    <source>
        <dbReference type="ARBA" id="ARBA00008465"/>
    </source>
</evidence>
<dbReference type="CDD" id="cd03679">
    <property type="entry name" value="MM_CoA_mutase_alpha_like"/>
    <property type="match status" value="1"/>
</dbReference>
<keyword evidence="8" id="KW-1133">Transmembrane helix</keyword>
<keyword evidence="8" id="KW-0812">Transmembrane</keyword>
<sequence>MVLVTLTRNNKCRICVSHQQKQCAAFDYGLRILGAPGVTVAWIACFFIFCCEGFSALSEYVRSGKGIFPLQVTDIGGTREDVVATSESLQAATFGNGLYISCLALLCPTTTEFFYEKGFSRVCITFPKSSISHAQRHTLATSCVMRGAYEHLPIHEEWAASAKKAMKGKDPNKLIWHTPEDILIKPIYTPLDRACDKDKPIEASDMFLADLSCLSFLRHYAPRHSVVLNKEIIFYARLQLPGKYPYTRGPYPTMYTQRPWTIRQYAGFSTVEDSNKFYKDNIKAGQQGLSVAFDLATHRGYDSDNPRVFGDVGMAGVAVDSIEDMKRLFDGIPLDKMSVSMTMNGAVIPVLAMFIAGAEETGVERKLLKGTIQNDILKEFMVRNTYIYPPEHSMRIIGDIFAYTAKNMPKFNSISISGYHMQEAGADAVLEMAFTIADGIQYCQTGLDAGLKIDQFAPRLSFFWGISMNFYMEIAKMRAARRLWATLVNERFKPKNKRSMILRTHSQTSGWSLTEQINARNCSVRSILAFCEAEIKWLLLQDPYNNIIRTTIEAMAAVFGGTQSLHTNSFDEALGLPTPFSARIARNTQIVIQEESGICRVADPWAGSYMMESLTDEILAKALKVIQDVDELGGMAKAVASGMPKLRIEESAAKKQARIDAGKEIIVGVNKYRLEKEERIDILQVDNAKVRESQIAKLKYIKETRDKDRARRALEGVTEAAKTGGNLLEAAIEASSARCTVGEISYAMEKVFSRYAATIRMVSGAYRSAFGNEDEFNKVVDRVRRFAEKEGRQPRIMVAKMGQDGHDRGAKVVSTGFADLGFDVDVGPLFQTPEEAARQAVDADCHAVGASSLAAGHLTLVPALIKELAKLGRPDILVFAGGVIPPQDYDALYKAGVCAVFGPGTRITDCALEVGIIVSTQLAHEQNLFCVIILRCLGVH</sequence>
<dbReference type="SUPFAM" id="SSF51703">
    <property type="entry name" value="Cobalamin (vitamin B12)-dependent enzymes"/>
    <property type="match status" value="1"/>
</dbReference>
<dbReference type="PROSITE" id="PS00544">
    <property type="entry name" value="METMALONYL_COA_MUTASE"/>
    <property type="match status" value="1"/>
</dbReference>
<comment type="cofactor">
    <cofactor evidence="1">
        <name>adenosylcob(III)alamin</name>
        <dbReference type="ChEBI" id="CHEBI:18408"/>
    </cofactor>
</comment>
<evidence type="ECO:0000256" key="3">
    <source>
        <dbReference type="ARBA" id="ARBA00012398"/>
    </source>
</evidence>
<keyword evidence="5" id="KW-0479">Metal-binding</keyword>
<dbReference type="FunFam" id="3.40.50.280:FF:000002">
    <property type="entry name" value="Methylmalonyl-CoA mutase, mitochondrial"/>
    <property type="match status" value="1"/>
</dbReference>
<dbReference type="AlphaFoldDB" id="A0A9J2PKR3"/>
<evidence type="ECO:0000313" key="11">
    <source>
        <dbReference type="WBParaSite" id="ALUE_0001063001-mRNA-1"/>
    </source>
</evidence>
<accession>A0A9J2PKR3</accession>
<dbReference type="InterPro" id="IPR006158">
    <property type="entry name" value="Cobalamin-bd"/>
</dbReference>
<dbReference type="Gene3D" id="3.40.50.280">
    <property type="entry name" value="Cobalamin-binding domain"/>
    <property type="match status" value="1"/>
</dbReference>
<dbReference type="InterPro" id="IPR006099">
    <property type="entry name" value="MeMalonylCoA_mutase_a/b_cat"/>
</dbReference>
<dbReference type="Pfam" id="PF02310">
    <property type="entry name" value="B12-binding"/>
    <property type="match status" value="1"/>
</dbReference>